<name>A0ABT6F6P3_9BACT</name>
<accession>A0ABT6F6P3</accession>
<proteinExistence type="predicted"/>
<dbReference type="EMBL" id="JARRAG010000001">
    <property type="protein sequence ID" value="MDG3003252.1"/>
    <property type="molecule type" value="Genomic_DNA"/>
</dbReference>
<organism evidence="1 2">
    <name type="scientific">Paludisphaera mucosa</name>
    <dbReference type="NCBI Taxonomy" id="3030827"/>
    <lineage>
        <taxon>Bacteria</taxon>
        <taxon>Pseudomonadati</taxon>
        <taxon>Planctomycetota</taxon>
        <taxon>Planctomycetia</taxon>
        <taxon>Isosphaerales</taxon>
        <taxon>Isosphaeraceae</taxon>
        <taxon>Paludisphaera</taxon>
    </lineage>
</organism>
<evidence type="ECO:0000313" key="2">
    <source>
        <dbReference type="Proteomes" id="UP001216907"/>
    </source>
</evidence>
<dbReference type="RefSeq" id="WP_277859606.1">
    <property type="nucleotide sequence ID" value="NZ_JARRAG010000001.1"/>
</dbReference>
<protein>
    <submittedName>
        <fullName evidence="1">Uncharacterized protein</fullName>
    </submittedName>
</protein>
<gene>
    <name evidence="1" type="ORF">PZE19_05700</name>
</gene>
<reference evidence="1 2" key="1">
    <citation type="submission" date="2023-03" db="EMBL/GenBank/DDBJ databases">
        <title>Paludisphaera mucosa sp. nov. a novel planctomycete from northern fen.</title>
        <authorList>
            <person name="Ivanova A."/>
        </authorList>
    </citation>
    <scope>NUCLEOTIDE SEQUENCE [LARGE SCALE GENOMIC DNA]</scope>
    <source>
        <strain evidence="1 2">Pla2</strain>
    </source>
</reference>
<keyword evidence="2" id="KW-1185">Reference proteome</keyword>
<evidence type="ECO:0000313" key="1">
    <source>
        <dbReference type="EMBL" id="MDG3003252.1"/>
    </source>
</evidence>
<dbReference type="Proteomes" id="UP001216907">
    <property type="component" value="Unassembled WGS sequence"/>
</dbReference>
<comment type="caution">
    <text evidence="1">The sequence shown here is derived from an EMBL/GenBank/DDBJ whole genome shotgun (WGS) entry which is preliminary data.</text>
</comment>
<sequence>MDLVDLVAEAERRLGMRKWEWARYTLTGLVHALRERDADPHAGNIPVESWADLDRLIGGR</sequence>